<evidence type="ECO:0000313" key="1">
    <source>
        <dbReference type="EMBL" id="KHM90108.1"/>
    </source>
</evidence>
<sequence>LYTEQVEPVFNVHPQVRRTALVGVGAPGQQQPVLCVELQPGVSASAFVDVQTALRALGAAHPHTAGIARFLRHPGFPVDIRHNAKIGRETLAVWAAQRA</sequence>
<dbReference type="Gene3D" id="3.30.300.30">
    <property type="match status" value="1"/>
</dbReference>
<gene>
    <name evidence="1" type="ORF">OR61_22925</name>
</gene>
<dbReference type="InterPro" id="IPR045851">
    <property type="entry name" value="AMP-bd_C_sf"/>
</dbReference>
<comment type="caution">
    <text evidence="1">The sequence shown here is derived from an EMBL/GenBank/DDBJ whole genome shotgun (WGS) entry which is preliminary data.</text>
</comment>
<protein>
    <submittedName>
        <fullName evidence="1">Peptide synthase</fullName>
    </submittedName>
</protein>
<name>A0AAJ0N2P4_9XANT</name>
<reference evidence="1 2" key="1">
    <citation type="submission" date="2014-11" db="EMBL/GenBank/DDBJ databases">
        <title>Draft Genome Sequences of Xanthomonas vesicatoria Strains from the Balkan Peninsula.</title>
        <authorList>
            <person name="Vancheva T."/>
            <person name="Lefeuvre P."/>
            <person name="Bogatzevska N."/>
            <person name="Moncheva P."/>
            <person name="Koebnik R."/>
        </authorList>
    </citation>
    <scope>NUCLEOTIDE SEQUENCE [LARGE SCALE GENOMIC DNA]</scope>
    <source>
        <strain evidence="1 2">53M</strain>
    </source>
</reference>
<dbReference type="EMBL" id="JSYJ01000299">
    <property type="protein sequence ID" value="KHM90108.1"/>
    <property type="molecule type" value="Genomic_DNA"/>
</dbReference>
<proteinExistence type="predicted"/>
<accession>A0AAJ0N2P4</accession>
<organism evidence="1 2">
    <name type="scientific">Xanthomonas vesicatoria</name>
    <dbReference type="NCBI Taxonomy" id="56460"/>
    <lineage>
        <taxon>Bacteria</taxon>
        <taxon>Pseudomonadati</taxon>
        <taxon>Pseudomonadota</taxon>
        <taxon>Gammaproteobacteria</taxon>
        <taxon>Lysobacterales</taxon>
        <taxon>Lysobacteraceae</taxon>
        <taxon>Xanthomonas</taxon>
    </lineage>
</organism>
<feature type="non-terminal residue" evidence="1">
    <location>
        <position position="1"/>
    </location>
</feature>
<dbReference type="SUPFAM" id="SSF56801">
    <property type="entry name" value="Acetyl-CoA synthetase-like"/>
    <property type="match status" value="1"/>
</dbReference>
<evidence type="ECO:0000313" key="2">
    <source>
        <dbReference type="Proteomes" id="UP000030969"/>
    </source>
</evidence>
<dbReference type="Proteomes" id="UP000030969">
    <property type="component" value="Unassembled WGS sequence"/>
</dbReference>
<dbReference type="AlphaFoldDB" id="A0AAJ0N2P4"/>